<dbReference type="PANTHER" id="PTHR43649">
    <property type="entry name" value="ARABINOSE-BINDING PROTEIN-RELATED"/>
    <property type="match status" value="1"/>
</dbReference>
<feature type="chain" id="PRO_5038419867" description="ABC transporter substrate-binding protein" evidence="1">
    <location>
        <begin position="24"/>
        <end position="428"/>
    </location>
</feature>
<dbReference type="OrthoDB" id="7918484at2"/>
<evidence type="ECO:0008006" key="4">
    <source>
        <dbReference type="Google" id="ProtNLM"/>
    </source>
</evidence>
<evidence type="ECO:0000313" key="3">
    <source>
        <dbReference type="Proteomes" id="UP000188603"/>
    </source>
</evidence>
<dbReference type="KEGG" id="ntr:B0W44_02545"/>
<dbReference type="EMBL" id="CP019699">
    <property type="protein sequence ID" value="AQS54813.1"/>
    <property type="molecule type" value="Genomic_DNA"/>
</dbReference>
<keyword evidence="1" id="KW-0732">Signal</keyword>
<dbReference type="STRING" id="1471761.B0W44_02545"/>
<reference evidence="2 3" key="1">
    <citation type="journal article" date="2015" name="Int. J. Syst. Evol. Microbiol.">
        <title>Novibacillus thermophilus gen. nov., sp. nov., a Gram-staining-negative and moderately thermophilic member of the family Thermoactinomycetaceae.</title>
        <authorList>
            <person name="Yang G."/>
            <person name="Chen J."/>
            <person name="Zhou S."/>
        </authorList>
    </citation>
    <scope>NUCLEOTIDE SEQUENCE [LARGE SCALE GENOMIC DNA]</scope>
    <source>
        <strain evidence="2 3">SG-1</strain>
    </source>
</reference>
<proteinExistence type="predicted"/>
<gene>
    <name evidence="2" type="ORF">B0W44_02545</name>
</gene>
<name>A0A1U9K457_9BACL</name>
<dbReference type="InterPro" id="IPR006059">
    <property type="entry name" value="SBP"/>
</dbReference>
<sequence>MKKVVLLCHLVLLVLLLCACSNDEDVSSSSETAEDDTVELRMAWWGGQERHDRTLQVIELYEERNPHVKIVPEYSGLDGYFEKLSTQFASGDAPDIIQYGGNLNDYVSKGVVLPLDDYVGNEIDVSQHDQSMIEAATFDGKFYGVTLGTNAWGVLLNKTLFDRARVDIPDDEWTWEDFKEIAVTLSDSLDGAYGTEYFDHNGFGIFIDQKGKVLHENGELGFEQEDVEDWFTLWEDFRNSGAVVPPDIQAASSTTPEQSMIVAGQVAMQLIPSNQYGAFTNASQDEFVFHSHPYGDLGRSGVSIRPSQFLAGYSETKHPEEVAKFLDFMVNDEEATAILGSDRGVPVNSEVRSQLMSEASEIDKVVYAYVDWVSRTSDSPYVPNLPAYNETEALFKKMSEQIAFGQLSVQEGAERYWQELNEVLDAAN</sequence>
<dbReference type="Pfam" id="PF01547">
    <property type="entry name" value="SBP_bac_1"/>
    <property type="match status" value="1"/>
</dbReference>
<feature type="signal peptide" evidence="1">
    <location>
        <begin position="1"/>
        <end position="23"/>
    </location>
</feature>
<dbReference type="Proteomes" id="UP000188603">
    <property type="component" value="Chromosome"/>
</dbReference>
<dbReference type="SUPFAM" id="SSF53850">
    <property type="entry name" value="Periplasmic binding protein-like II"/>
    <property type="match status" value="1"/>
</dbReference>
<dbReference type="PROSITE" id="PS51257">
    <property type="entry name" value="PROKAR_LIPOPROTEIN"/>
    <property type="match status" value="1"/>
</dbReference>
<dbReference type="PANTHER" id="PTHR43649:SF11">
    <property type="entry name" value="ABC TRANSPORTER SUBSTRATE-BINDING PROTEIN YESO-RELATED"/>
    <property type="match status" value="1"/>
</dbReference>
<protein>
    <recommendedName>
        <fullName evidence="4">ABC transporter substrate-binding protein</fullName>
    </recommendedName>
</protein>
<keyword evidence="3" id="KW-1185">Reference proteome</keyword>
<dbReference type="RefSeq" id="WP_077718634.1">
    <property type="nucleotide sequence ID" value="NZ_CP019699.1"/>
</dbReference>
<dbReference type="Gene3D" id="3.40.190.10">
    <property type="entry name" value="Periplasmic binding protein-like II"/>
    <property type="match status" value="2"/>
</dbReference>
<dbReference type="AlphaFoldDB" id="A0A1U9K457"/>
<dbReference type="InterPro" id="IPR050490">
    <property type="entry name" value="Bact_solute-bd_prot1"/>
</dbReference>
<evidence type="ECO:0000256" key="1">
    <source>
        <dbReference type="SAM" id="SignalP"/>
    </source>
</evidence>
<accession>A0A1U9K457</accession>
<organism evidence="2 3">
    <name type="scientific">Novibacillus thermophilus</name>
    <dbReference type="NCBI Taxonomy" id="1471761"/>
    <lineage>
        <taxon>Bacteria</taxon>
        <taxon>Bacillati</taxon>
        <taxon>Bacillota</taxon>
        <taxon>Bacilli</taxon>
        <taxon>Bacillales</taxon>
        <taxon>Thermoactinomycetaceae</taxon>
        <taxon>Novibacillus</taxon>
    </lineage>
</organism>
<evidence type="ECO:0000313" key="2">
    <source>
        <dbReference type="EMBL" id="AQS54813.1"/>
    </source>
</evidence>